<dbReference type="InterPro" id="IPR058269">
    <property type="entry name" value="DUF7963"/>
</dbReference>
<dbReference type="InterPro" id="IPR012337">
    <property type="entry name" value="RNaseH-like_sf"/>
</dbReference>
<dbReference type="KEGG" id="smo:SELMODRAFT_10589"/>
<protein>
    <recommendedName>
        <fullName evidence="2">DUF7963 domain-containing protein</fullName>
    </recommendedName>
</protein>
<dbReference type="InParanoid" id="D8SPI3"/>
<gene>
    <name evidence="3" type="ORF">SELMODRAFT_10589</name>
</gene>
<keyword evidence="4" id="KW-1185">Reference proteome</keyword>
<dbReference type="FunCoup" id="D8SPI3">
    <property type="interactions" value="496"/>
</dbReference>
<feature type="non-terminal residue" evidence="3">
    <location>
        <position position="1"/>
    </location>
</feature>
<dbReference type="SUPFAM" id="SSF53098">
    <property type="entry name" value="Ribonuclease H-like"/>
    <property type="match status" value="1"/>
</dbReference>
<dbReference type="Gramene" id="EFJ13674">
    <property type="protein sequence ID" value="EFJ13674"/>
    <property type="gene ID" value="SELMODRAFT_10589"/>
</dbReference>
<sequence length="753" mass="80986">EDLTVKTMRKRYEGLLLVRSKAVKGKGAWYWSHLEPILVHNPDTGTPKAVKLRCGLCNAMFSASNPSRTASEHLKRGTCPNFSGAYRPLGSSPPPPAAGVAAAAAAIATATTPKSSSGRKRAAALSSQNQQQQQQQQQQSLAIVPAAPPAPGSLPLHLSGGKEDLGALALLEDNVKRIKSPGLKPGSSGGGLTKEQGEAAIALLADWLYESHATVPLAVVEHPKFRAFLAQIGLQGAASRRLLAGPRLDARFEEVKRQSEARLGDALFFQISTDGWKRRSIFPISPSLALDLVYITINLPNGSSLFWRALPIGGSGGAKAVEAILEEAVAALCGGSPERCVGIVADAGKAVNKALREVESRRSWIVSVPCQAQAFASLLRDFAKRSPLFRSVATDCLKLVAFFSGNHPARTLLQRFQRDAYARIRALAELAEAAATAAASASSSSASAADRDTVDPALALLLPDGIAASARALHAIVADASFKMVYAGGDDPAAREASEIVLSQGFWKDLEAVQAISRVVAVMIRDMEAERPLVSQCLPMWEELRDKLMDCCARHGKDQASIMRLIQARFTTNYHPAWSAALVLDPLYLVKDANNRYLPPYKILSSEQEKDVDRLITRLVSREEAHIVLMELMKWRSEGLDPLYAQAVQVKETDPATGRVKCMSGQSRRLVWETCLNEFRLLGKVAARLIFLHATSGGVKSWALKVAGKGGGGFGGGFGGLGRVAAERAGKMMYVAAHAKLERHDFVTDEERE</sequence>
<dbReference type="AlphaFoldDB" id="D8SPI3"/>
<dbReference type="Proteomes" id="UP000001514">
    <property type="component" value="Unassembled WGS sequence"/>
</dbReference>
<evidence type="ECO:0000259" key="2">
    <source>
        <dbReference type="Pfam" id="PF25908"/>
    </source>
</evidence>
<feature type="non-terminal residue" evidence="3">
    <location>
        <position position="753"/>
    </location>
</feature>
<evidence type="ECO:0000256" key="1">
    <source>
        <dbReference type="SAM" id="MobiDB-lite"/>
    </source>
</evidence>
<feature type="region of interest" description="Disordered" evidence="1">
    <location>
        <begin position="111"/>
        <end position="158"/>
    </location>
</feature>
<reference evidence="3 4" key="1">
    <citation type="journal article" date="2011" name="Science">
        <title>The Selaginella genome identifies genetic changes associated with the evolution of vascular plants.</title>
        <authorList>
            <person name="Banks J.A."/>
            <person name="Nishiyama T."/>
            <person name="Hasebe M."/>
            <person name="Bowman J.L."/>
            <person name="Gribskov M."/>
            <person name="dePamphilis C."/>
            <person name="Albert V.A."/>
            <person name="Aono N."/>
            <person name="Aoyama T."/>
            <person name="Ambrose B.A."/>
            <person name="Ashton N.W."/>
            <person name="Axtell M.J."/>
            <person name="Barker E."/>
            <person name="Barker M.S."/>
            <person name="Bennetzen J.L."/>
            <person name="Bonawitz N.D."/>
            <person name="Chapple C."/>
            <person name="Cheng C."/>
            <person name="Correa L.G."/>
            <person name="Dacre M."/>
            <person name="DeBarry J."/>
            <person name="Dreyer I."/>
            <person name="Elias M."/>
            <person name="Engstrom E.M."/>
            <person name="Estelle M."/>
            <person name="Feng L."/>
            <person name="Finet C."/>
            <person name="Floyd S.K."/>
            <person name="Frommer W.B."/>
            <person name="Fujita T."/>
            <person name="Gramzow L."/>
            <person name="Gutensohn M."/>
            <person name="Harholt J."/>
            <person name="Hattori M."/>
            <person name="Heyl A."/>
            <person name="Hirai T."/>
            <person name="Hiwatashi Y."/>
            <person name="Ishikawa M."/>
            <person name="Iwata M."/>
            <person name="Karol K.G."/>
            <person name="Koehler B."/>
            <person name="Kolukisaoglu U."/>
            <person name="Kubo M."/>
            <person name="Kurata T."/>
            <person name="Lalonde S."/>
            <person name="Li K."/>
            <person name="Li Y."/>
            <person name="Litt A."/>
            <person name="Lyons E."/>
            <person name="Manning G."/>
            <person name="Maruyama T."/>
            <person name="Michael T.P."/>
            <person name="Mikami K."/>
            <person name="Miyazaki S."/>
            <person name="Morinaga S."/>
            <person name="Murata T."/>
            <person name="Mueller-Roeber B."/>
            <person name="Nelson D.R."/>
            <person name="Obara M."/>
            <person name="Oguri Y."/>
            <person name="Olmstead R.G."/>
            <person name="Onodera N."/>
            <person name="Petersen B.L."/>
            <person name="Pils B."/>
            <person name="Prigge M."/>
            <person name="Rensing S.A."/>
            <person name="Riano-Pachon D.M."/>
            <person name="Roberts A.W."/>
            <person name="Sato Y."/>
            <person name="Scheller H.V."/>
            <person name="Schulz B."/>
            <person name="Schulz C."/>
            <person name="Shakirov E.V."/>
            <person name="Shibagaki N."/>
            <person name="Shinohara N."/>
            <person name="Shippen D.E."/>
            <person name="Soerensen I."/>
            <person name="Sotooka R."/>
            <person name="Sugimoto N."/>
            <person name="Sugita M."/>
            <person name="Sumikawa N."/>
            <person name="Tanurdzic M."/>
            <person name="Theissen G."/>
            <person name="Ulvskov P."/>
            <person name="Wakazuki S."/>
            <person name="Weng J.K."/>
            <person name="Willats W.W."/>
            <person name="Wipf D."/>
            <person name="Wolf P.G."/>
            <person name="Yang L."/>
            <person name="Zimmer A.D."/>
            <person name="Zhu Q."/>
            <person name="Mitros T."/>
            <person name="Hellsten U."/>
            <person name="Loque D."/>
            <person name="Otillar R."/>
            <person name="Salamov A."/>
            <person name="Schmutz J."/>
            <person name="Shapiro H."/>
            <person name="Lindquist E."/>
            <person name="Lucas S."/>
            <person name="Rokhsar D."/>
            <person name="Grigoriev I.V."/>
        </authorList>
    </citation>
    <scope>NUCLEOTIDE SEQUENCE [LARGE SCALE GENOMIC DNA]</scope>
</reference>
<organism evidence="4">
    <name type="scientific">Selaginella moellendorffii</name>
    <name type="common">Spikemoss</name>
    <dbReference type="NCBI Taxonomy" id="88036"/>
    <lineage>
        <taxon>Eukaryota</taxon>
        <taxon>Viridiplantae</taxon>
        <taxon>Streptophyta</taxon>
        <taxon>Embryophyta</taxon>
        <taxon>Tracheophyta</taxon>
        <taxon>Lycopodiopsida</taxon>
        <taxon>Selaginellales</taxon>
        <taxon>Selaginellaceae</taxon>
        <taxon>Selaginella</taxon>
    </lineage>
</organism>
<dbReference type="EMBL" id="GL377631">
    <property type="protein sequence ID" value="EFJ13674.1"/>
    <property type="molecule type" value="Genomic_DNA"/>
</dbReference>
<feature type="domain" description="DUF7963" evidence="2">
    <location>
        <begin position="1"/>
        <end position="83"/>
    </location>
</feature>
<evidence type="ECO:0000313" key="3">
    <source>
        <dbReference type="EMBL" id="EFJ13674.1"/>
    </source>
</evidence>
<dbReference type="eggNOG" id="ENOG502QPU0">
    <property type="taxonomic scope" value="Eukaryota"/>
</dbReference>
<dbReference type="PANTHER" id="PTHR32166:SF24">
    <property type="entry name" value="F16P17.2 PROTEIN"/>
    <property type="match status" value="1"/>
</dbReference>
<feature type="compositionally biased region" description="Low complexity" evidence="1">
    <location>
        <begin position="128"/>
        <end position="139"/>
    </location>
</feature>
<dbReference type="HOGENOM" id="CLU_026336_0_0_1"/>
<accession>D8SPI3</accession>
<name>D8SPI3_SELML</name>
<dbReference type="Pfam" id="PF25908">
    <property type="entry name" value="DUF7963"/>
    <property type="match status" value="1"/>
</dbReference>
<proteinExistence type="predicted"/>
<dbReference type="PANTHER" id="PTHR32166">
    <property type="entry name" value="OSJNBA0013A04.12 PROTEIN"/>
    <property type="match status" value="1"/>
</dbReference>
<dbReference type="OMA" id="SCQFQGL"/>
<evidence type="ECO:0000313" key="4">
    <source>
        <dbReference type="Proteomes" id="UP000001514"/>
    </source>
</evidence>